<organism evidence="1 2">
    <name type="scientific">Pseudoprevotella muciniphila</name>
    <dbReference type="NCBI Taxonomy" id="2133944"/>
    <lineage>
        <taxon>Bacteria</taxon>
        <taxon>Pseudomonadati</taxon>
        <taxon>Bacteroidota</taxon>
        <taxon>Bacteroidia</taxon>
        <taxon>Bacteroidales</taxon>
        <taxon>Prevotellaceae</taxon>
        <taxon>Pseudoprevotella</taxon>
    </lineage>
</organism>
<dbReference type="Proteomes" id="UP000249375">
    <property type="component" value="Chromosome"/>
</dbReference>
<dbReference type="OrthoDB" id="1034041at2"/>
<reference evidence="1 2" key="1">
    <citation type="submission" date="2018-11" db="EMBL/GenBank/DDBJ databases">
        <authorList>
            <person name="Na S.W."/>
            <person name="Baik M."/>
        </authorList>
    </citation>
    <scope>NUCLEOTIDE SEQUENCE [LARGE SCALE GENOMIC DNA]</scope>
    <source>
        <strain evidence="1 2">E39</strain>
    </source>
</reference>
<dbReference type="AlphaFoldDB" id="A0A5P8E419"/>
<protein>
    <submittedName>
        <fullName evidence="1">Uncharacterized protein</fullName>
    </submittedName>
</protein>
<accession>A0A5P8E419</accession>
<dbReference type="EMBL" id="CP033459">
    <property type="protein sequence ID" value="QFQ11650.1"/>
    <property type="molecule type" value="Genomic_DNA"/>
</dbReference>
<dbReference type="RefSeq" id="WP_111898712.1">
    <property type="nucleotide sequence ID" value="NZ_CP033459.1"/>
</dbReference>
<evidence type="ECO:0000313" key="1">
    <source>
        <dbReference type="EMBL" id="QFQ11650.1"/>
    </source>
</evidence>
<name>A0A5P8E419_9BACT</name>
<proteinExistence type="predicted"/>
<dbReference type="KEGG" id="alq:C7Y71_000620"/>
<gene>
    <name evidence="1" type="ORF">C7Y71_000620</name>
</gene>
<evidence type="ECO:0000313" key="2">
    <source>
        <dbReference type="Proteomes" id="UP000249375"/>
    </source>
</evidence>
<keyword evidence="2" id="KW-1185">Reference proteome</keyword>
<sequence>MSFLSKIFRRKQKEEEVGWRVGGMEDFMMLIRVYYQSLMANNLGITNLAALPDLRIFKQTLHVTTVNNRLGLGEKNKSKKMLMDIYGISDGFFKEIDASVKKGCRNMQSMQQYLYMFQGFSQELMMLMGNLMKWKFRMPGFMKGTLRAMTEKTIHDIMTKDRWKDDGVRKAVAAVRQYQRQLNYSEEWMTEYVFNVIMLAKKEPKADEKAEELAKQKKK</sequence>